<dbReference type="EMBL" id="JAJFAZ020000003">
    <property type="protein sequence ID" value="KAI5340686.1"/>
    <property type="molecule type" value="Genomic_DNA"/>
</dbReference>
<sequence>MWLEAVPKLVWNVWEFLKDEKSGMVWSDDDDTRIPFHYDVARGFFSSEYPAKYDCVDEELKTMVSRNPRF</sequence>
<protein>
    <submittedName>
        <fullName evidence="1">Uncharacterized protein</fullName>
    </submittedName>
</protein>
<proteinExistence type="predicted"/>
<keyword evidence="2" id="KW-1185">Reference proteome</keyword>
<evidence type="ECO:0000313" key="1">
    <source>
        <dbReference type="EMBL" id="KAI5340686.1"/>
    </source>
</evidence>
<dbReference type="Proteomes" id="UP001054821">
    <property type="component" value="Chromosome 3"/>
</dbReference>
<accession>A0AAD4ZCJ4</accession>
<comment type="caution">
    <text evidence="1">The sequence shown here is derived from an EMBL/GenBank/DDBJ whole genome shotgun (WGS) entry which is preliminary data.</text>
</comment>
<dbReference type="AlphaFoldDB" id="A0AAD4ZCJ4"/>
<name>A0AAD4ZCJ4_PRUDU</name>
<reference evidence="1 2" key="1">
    <citation type="journal article" date="2022" name="G3 (Bethesda)">
        <title>Whole-genome sequence and methylome profiling of the almond [Prunus dulcis (Mill.) D.A. Webb] cultivar 'Nonpareil'.</title>
        <authorList>
            <person name="D'Amico-Willman K.M."/>
            <person name="Ouma W.Z."/>
            <person name="Meulia T."/>
            <person name="Sideli G.M."/>
            <person name="Gradziel T.M."/>
            <person name="Fresnedo-Ramirez J."/>
        </authorList>
    </citation>
    <scope>NUCLEOTIDE SEQUENCE [LARGE SCALE GENOMIC DNA]</scope>
    <source>
        <strain evidence="1">Clone GOH B32 T37-40</strain>
    </source>
</reference>
<evidence type="ECO:0000313" key="2">
    <source>
        <dbReference type="Proteomes" id="UP001054821"/>
    </source>
</evidence>
<organism evidence="1 2">
    <name type="scientific">Prunus dulcis</name>
    <name type="common">Almond</name>
    <name type="synonym">Amygdalus dulcis</name>
    <dbReference type="NCBI Taxonomy" id="3755"/>
    <lineage>
        <taxon>Eukaryota</taxon>
        <taxon>Viridiplantae</taxon>
        <taxon>Streptophyta</taxon>
        <taxon>Embryophyta</taxon>
        <taxon>Tracheophyta</taxon>
        <taxon>Spermatophyta</taxon>
        <taxon>Magnoliopsida</taxon>
        <taxon>eudicotyledons</taxon>
        <taxon>Gunneridae</taxon>
        <taxon>Pentapetalae</taxon>
        <taxon>rosids</taxon>
        <taxon>fabids</taxon>
        <taxon>Rosales</taxon>
        <taxon>Rosaceae</taxon>
        <taxon>Amygdaloideae</taxon>
        <taxon>Amygdaleae</taxon>
        <taxon>Prunus</taxon>
    </lineage>
</organism>
<gene>
    <name evidence="1" type="ORF">L3X38_019960</name>
</gene>